<protein>
    <submittedName>
        <fullName evidence="7">Long-chain fatty acid--CoA ligase</fullName>
    </submittedName>
</protein>
<keyword evidence="2 7" id="KW-0436">Ligase</keyword>
<dbReference type="NCBIfam" id="NF004837">
    <property type="entry name" value="PRK06187.1"/>
    <property type="match status" value="1"/>
</dbReference>
<keyword evidence="4" id="KW-0443">Lipid metabolism</keyword>
<dbReference type="Gene3D" id="3.30.300.30">
    <property type="match status" value="1"/>
</dbReference>
<keyword evidence="3" id="KW-0276">Fatty acid metabolism</keyword>
<evidence type="ECO:0000259" key="5">
    <source>
        <dbReference type="Pfam" id="PF00501"/>
    </source>
</evidence>
<dbReference type="InterPro" id="IPR025110">
    <property type="entry name" value="AMP-bd_C"/>
</dbReference>
<accession>A0ABX0DUQ2</accession>
<dbReference type="RefSeq" id="WP_165342208.1">
    <property type="nucleotide sequence ID" value="NZ_JAAKZX010000098.1"/>
</dbReference>
<dbReference type="InterPro" id="IPR042099">
    <property type="entry name" value="ANL_N_sf"/>
</dbReference>
<gene>
    <name evidence="7" type="ORF">G6048_27130</name>
</gene>
<dbReference type="PANTHER" id="PTHR43859:SF4">
    <property type="entry name" value="BUTANOATE--COA LIGASE AAE1-RELATED"/>
    <property type="match status" value="1"/>
</dbReference>
<comment type="caution">
    <text evidence="7">The sequence shown here is derived from an EMBL/GenBank/DDBJ whole genome shotgun (WGS) entry which is preliminary data.</text>
</comment>
<evidence type="ECO:0000313" key="7">
    <source>
        <dbReference type="EMBL" id="NGO45656.1"/>
    </source>
</evidence>
<name>A0ABX0DUQ2_9ACTN</name>
<organism evidence="7 8">
    <name type="scientific">Streptomyces ureilyticus</name>
    <dbReference type="NCBI Taxonomy" id="1775131"/>
    <lineage>
        <taxon>Bacteria</taxon>
        <taxon>Bacillati</taxon>
        <taxon>Actinomycetota</taxon>
        <taxon>Actinomycetes</taxon>
        <taxon>Kitasatosporales</taxon>
        <taxon>Streptomycetaceae</taxon>
        <taxon>Streptomyces</taxon>
    </lineage>
</organism>
<reference evidence="7 8" key="1">
    <citation type="submission" date="2020-02" db="EMBL/GenBank/DDBJ databases">
        <title>Whole-genome analyses of novel actinobacteria.</title>
        <authorList>
            <person name="Sahin N."/>
            <person name="Tokatli A."/>
        </authorList>
    </citation>
    <scope>NUCLEOTIDE SEQUENCE [LARGE SCALE GENOMIC DNA]</scope>
    <source>
        <strain evidence="7 8">YC419</strain>
    </source>
</reference>
<evidence type="ECO:0000256" key="4">
    <source>
        <dbReference type="ARBA" id="ARBA00023098"/>
    </source>
</evidence>
<dbReference type="InterPro" id="IPR045851">
    <property type="entry name" value="AMP-bd_C_sf"/>
</dbReference>
<feature type="domain" description="AMP-dependent synthetase/ligase" evidence="5">
    <location>
        <begin position="25"/>
        <end position="412"/>
    </location>
</feature>
<dbReference type="InterPro" id="IPR000873">
    <property type="entry name" value="AMP-dep_synth/lig_dom"/>
</dbReference>
<dbReference type="PANTHER" id="PTHR43859">
    <property type="entry name" value="ACYL-ACTIVATING ENZYME"/>
    <property type="match status" value="1"/>
</dbReference>
<dbReference type="SUPFAM" id="SSF56801">
    <property type="entry name" value="Acetyl-CoA synthetase-like"/>
    <property type="match status" value="1"/>
</dbReference>
<evidence type="ECO:0000313" key="8">
    <source>
        <dbReference type="Proteomes" id="UP001518140"/>
    </source>
</evidence>
<dbReference type="Gene3D" id="3.40.50.12780">
    <property type="entry name" value="N-terminal domain of ligase-like"/>
    <property type="match status" value="1"/>
</dbReference>
<dbReference type="GO" id="GO:0016874">
    <property type="term" value="F:ligase activity"/>
    <property type="evidence" value="ECO:0007669"/>
    <property type="project" value="UniProtKB-KW"/>
</dbReference>
<evidence type="ECO:0000259" key="6">
    <source>
        <dbReference type="Pfam" id="PF13193"/>
    </source>
</evidence>
<comment type="similarity">
    <text evidence="1">Belongs to the ATP-dependent AMP-binding enzyme family.</text>
</comment>
<dbReference type="Pfam" id="PF00501">
    <property type="entry name" value="AMP-binding"/>
    <property type="match status" value="1"/>
</dbReference>
<proteinExistence type="inferred from homology"/>
<sequence>MNTHPLEGHPATSGDDFPLNVTTLFRHMVRTHPEQQIVYRTADGAWGRYTFRDYGVRASRAASVLAGLGIRPGDVVGVLDWNSKRHFELYWAIPATGAVLLQINLRLAPKDLAYVTAHSGASVVLVEESLLPVAESIAEMTPGVRRWVVMTDRPSNQVETTLPDVVFFEDLMRNVGQTGQWPMVSERSAYTACYTTGTTGRPKGVYYSHRSVYLHAMTLAALLEMSNRDCVMLVAPMFHALSWGLPQAAVYAGAKVVLPGRYTAADTSVLLDAILTEDATVINGAPAIYQPILDQIRTRETPADLRNVRMLCGAAEPPLSLMQGMYEQTGAEIIHGYGATETTALIALNRMKPALEESLTEAEKWDLKRCQGLPLPGMEIRIVDDQGRDLPHDGHAIGEILVKGPGVATSYFKPEGTNTSFTDGYWRTGDVGKILPTGYLKLTDRLKDVIKSGGEWISSIDMENALTAHPNVLEAAVVGVADDRWQERPVALIVLAPGTSAGREEILTTLDGLFAPWQMPDQIHIVESIPRTSVGKIDKRAIRDDLTTRAGRQPPDLIR</sequence>
<keyword evidence="8" id="KW-1185">Reference proteome</keyword>
<feature type="domain" description="AMP-binding enzyme C-terminal" evidence="6">
    <location>
        <begin position="462"/>
        <end position="536"/>
    </location>
</feature>
<evidence type="ECO:0000256" key="2">
    <source>
        <dbReference type="ARBA" id="ARBA00022598"/>
    </source>
</evidence>
<dbReference type="Pfam" id="PF13193">
    <property type="entry name" value="AMP-binding_C"/>
    <property type="match status" value="1"/>
</dbReference>
<evidence type="ECO:0000256" key="3">
    <source>
        <dbReference type="ARBA" id="ARBA00022832"/>
    </source>
</evidence>
<dbReference type="Proteomes" id="UP001518140">
    <property type="component" value="Unassembled WGS sequence"/>
</dbReference>
<dbReference type="EMBL" id="JAAKZX010000098">
    <property type="protein sequence ID" value="NGO45656.1"/>
    <property type="molecule type" value="Genomic_DNA"/>
</dbReference>
<evidence type="ECO:0000256" key="1">
    <source>
        <dbReference type="ARBA" id="ARBA00006432"/>
    </source>
</evidence>